<dbReference type="InParanoid" id="J9DJG9"/>
<dbReference type="EMBL" id="AFBI03000057">
    <property type="protein sequence ID" value="EJW02760.1"/>
    <property type="molecule type" value="Genomic_DNA"/>
</dbReference>
<dbReference type="AlphaFoldDB" id="J9DJG9"/>
<sequence length="151" mass="17886">MVSNQPLSSIEKSQKRKQYFPKKIKCCSISHRRSKSLVYKFDYDLDIEKLLNQQDILLTLKSYKKNGVKKDFNRSEFYTANDQNNIENMLNYKELLSDNSCQIRGKNMKEVNVLPFQALLLLEKYDIVPCFCDLNSELHYDDQVGKKFKHM</sequence>
<reference evidence="2" key="2">
    <citation type="submission" date="2015-07" db="EMBL/GenBank/DDBJ databases">
        <title>Contrasting host-pathogen interactions and genome evolution in two generalist and specialist microsporidian pathogens of mosquitoes.</title>
        <authorList>
            <consortium name="The Broad Institute Genomics Platform"/>
            <consortium name="The Broad Institute Genome Sequencing Center for Infectious Disease"/>
            <person name="Cuomo C.A."/>
            <person name="Sanscrainte N.D."/>
            <person name="Goldberg J.M."/>
            <person name="Heiman D."/>
            <person name="Young S."/>
            <person name="Zeng Q."/>
            <person name="Becnel J.J."/>
            <person name="Birren B.W."/>
        </authorList>
    </citation>
    <scope>NUCLEOTIDE SEQUENCE [LARGE SCALE GENOMIC DNA]</scope>
    <source>
        <strain evidence="2">USNM 41457</strain>
    </source>
</reference>
<accession>J9DJG9</accession>
<protein>
    <submittedName>
        <fullName evidence="1">Uncharacterized protein</fullName>
    </submittedName>
</protein>
<reference evidence="1 2" key="1">
    <citation type="submission" date="2011-08" db="EMBL/GenBank/DDBJ databases">
        <authorList>
            <person name="Liu Z.J."/>
            <person name="Shi F.L."/>
            <person name="Lu J.Q."/>
            <person name="Li M."/>
            <person name="Wang Z.L."/>
        </authorList>
    </citation>
    <scope>NUCLEOTIDE SEQUENCE [LARGE SCALE GENOMIC DNA]</scope>
    <source>
        <strain evidence="1 2">USNM 41457</strain>
    </source>
</reference>
<evidence type="ECO:0000313" key="1">
    <source>
        <dbReference type="EMBL" id="EJW02760.1"/>
    </source>
</evidence>
<organism evidence="1 2">
    <name type="scientific">Edhazardia aedis (strain USNM 41457)</name>
    <name type="common">Microsporidian parasite</name>
    <dbReference type="NCBI Taxonomy" id="1003232"/>
    <lineage>
        <taxon>Eukaryota</taxon>
        <taxon>Fungi</taxon>
        <taxon>Fungi incertae sedis</taxon>
        <taxon>Microsporidia</taxon>
        <taxon>Edhazardia</taxon>
    </lineage>
</organism>
<dbReference type="Proteomes" id="UP000003163">
    <property type="component" value="Unassembled WGS sequence"/>
</dbReference>
<dbReference type="HOGENOM" id="CLU_1731439_0_0_1"/>
<evidence type="ECO:0000313" key="2">
    <source>
        <dbReference type="Proteomes" id="UP000003163"/>
    </source>
</evidence>
<keyword evidence="2" id="KW-1185">Reference proteome</keyword>
<gene>
    <name evidence="1" type="ORF">EDEG_02853</name>
</gene>
<comment type="caution">
    <text evidence="1">The sequence shown here is derived from an EMBL/GenBank/DDBJ whole genome shotgun (WGS) entry which is preliminary data.</text>
</comment>
<proteinExistence type="predicted"/>
<dbReference type="VEuPathDB" id="MicrosporidiaDB:EDEG_02853"/>
<name>J9DJG9_EDHAE</name>